<dbReference type="EMBL" id="UHFX01000003">
    <property type="protein sequence ID" value="SUO04196.1"/>
    <property type="molecule type" value="Genomic_DNA"/>
</dbReference>
<gene>
    <name evidence="11" type="primary">rplQ_1</name>
    <name evidence="4 6" type="synonym">rplQ</name>
    <name evidence="12" type="synonym">rplQ_2</name>
    <name evidence="10" type="ORF">DXC78_06155</name>
    <name evidence="9" type="ORF">DXC78_07355</name>
    <name evidence="7" type="ORF">HF861_10890</name>
    <name evidence="8" type="ORF">HF861_11715</name>
    <name evidence="11" type="ORF">NCTC11087_01097</name>
    <name evidence="12" type="ORF">NCTC11087_01186</name>
    <name evidence="6" type="ORF">PND82_02200</name>
</gene>
<evidence type="ECO:0000256" key="2">
    <source>
        <dbReference type="ARBA" id="ARBA00022980"/>
    </source>
</evidence>
<evidence type="ECO:0000313" key="8">
    <source>
        <dbReference type="EMBL" id="NME45527.1"/>
    </source>
</evidence>
<comment type="similarity">
    <text evidence="1 4 5">Belongs to the bacterial ribosomal protein bL17 family.</text>
</comment>
<dbReference type="GO" id="GO:0006412">
    <property type="term" value="P:translation"/>
    <property type="evidence" value="ECO:0007669"/>
    <property type="project" value="UniProtKB-UniRule"/>
</dbReference>
<dbReference type="AlphaFoldDB" id="A0A380LQQ8"/>
<dbReference type="SUPFAM" id="SSF64263">
    <property type="entry name" value="Prokaryotic ribosomal protein L17"/>
    <property type="match status" value="1"/>
</dbReference>
<evidence type="ECO:0000313" key="7">
    <source>
        <dbReference type="EMBL" id="NME45368.1"/>
    </source>
</evidence>
<proteinExistence type="inferred from homology"/>
<dbReference type="EMBL" id="UHFX01000003">
    <property type="protein sequence ID" value="SUO04276.1"/>
    <property type="molecule type" value="Genomic_DNA"/>
</dbReference>
<dbReference type="Proteomes" id="UP000255523">
    <property type="component" value="Unassembled WGS sequence"/>
</dbReference>
<keyword evidence="13" id="KW-1185">Reference proteome</keyword>
<name>A0A380LQQ8_9FIRM</name>
<evidence type="ECO:0000313" key="13">
    <source>
        <dbReference type="Proteomes" id="UP000255523"/>
    </source>
</evidence>
<accession>A0A380LQQ8</accession>
<dbReference type="Proteomes" id="UP001212981">
    <property type="component" value="Unassembled WGS sequence"/>
</dbReference>
<dbReference type="EMBL" id="QUSK01000011">
    <property type="protein sequence ID" value="RGD76606.1"/>
    <property type="molecule type" value="Genomic_DNA"/>
</dbReference>
<evidence type="ECO:0000313" key="15">
    <source>
        <dbReference type="Proteomes" id="UP000540014"/>
    </source>
</evidence>
<evidence type="ECO:0000256" key="4">
    <source>
        <dbReference type="HAMAP-Rule" id="MF_01368"/>
    </source>
</evidence>
<evidence type="ECO:0000313" key="10">
    <source>
        <dbReference type="EMBL" id="RGD76606.1"/>
    </source>
</evidence>
<dbReference type="RefSeq" id="WP_022790751.1">
    <property type="nucleotide sequence ID" value="NZ_CALCIP010000009.1"/>
</dbReference>
<dbReference type="OrthoDB" id="9809073at2"/>
<dbReference type="EMBL" id="JAQLXO010000001">
    <property type="protein sequence ID" value="MDB7981629.1"/>
    <property type="molecule type" value="Genomic_DNA"/>
</dbReference>
<evidence type="ECO:0000256" key="1">
    <source>
        <dbReference type="ARBA" id="ARBA00008777"/>
    </source>
</evidence>
<dbReference type="PROSITE" id="PS01167">
    <property type="entry name" value="RIBOSOMAL_L17"/>
    <property type="match status" value="1"/>
</dbReference>
<dbReference type="EMBL" id="QUSK01000015">
    <property type="protein sequence ID" value="RGD76141.1"/>
    <property type="molecule type" value="Genomic_DNA"/>
</dbReference>
<evidence type="ECO:0000256" key="3">
    <source>
        <dbReference type="ARBA" id="ARBA00023274"/>
    </source>
</evidence>
<protein>
    <recommendedName>
        <fullName evidence="4">Large ribosomal subunit protein bL17</fullName>
    </recommendedName>
</protein>
<evidence type="ECO:0000313" key="12">
    <source>
        <dbReference type="EMBL" id="SUO04276.1"/>
    </source>
</evidence>
<dbReference type="InterPro" id="IPR000456">
    <property type="entry name" value="Ribosomal_bL17"/>
</dbReference>
<evidence type="ECO:0000313" key="11">
    <source>
        <dbReference type="EMBL" id="SUO04196.1"/>
    </source>
</evidence>
<organism evidence="11 13">
    <name type="scientific">Faecalicoccus pleomorphus</name>
    <dbReference type="NCBI Taxonomy" id="1323"/>
    <lineage>
        <taxon>Bacteria</taxon>
        <taxon>Bacillati</taxon>
        <taxon>Bacillota</taxon>
        <taxon>Erysipelotrichia</taxon>
        <taxon>Erysipelotrichales</taxon>
        <taxon>Erysipelotrichaceae</taxon>
        <taxon>Faecalicoccus</taxon>
    </lineage>
</organism>
<sequence length="120" mass="13487">MWNRKLGRTADHRKALLRNMATSLIESGQIETTEMKAKELSAVMDQLVTLAKRNDLHARRQAAAFVRNVEVDDEGTTALQKLFNEIGPSYADRNGGYTRVIKTRIRKGDAAPMAIVQFVK</sequence>
<dbReference type="PANTHER" id="PTHR14413">
    <property type="entry name" value="RIBOSOMAL PROTEIN L17"/>
    <property type="match status" value="1"/>
</dbReference>
<dbReference type="GO" id="GO:0003735">
    <property type="term" value="F:structural constituent of ribosome"/>
    <property type="evidence" value="ECO:0007669"/>
    <property type="project" value="InterPro"/>
</dbReference>
<dbReference type="GeneID" id="77462150"/>
<dbReference type="HAMAP" id="MF_01368">
    <property type="entry name" value="Ribosomal_bL17"/>
    <property type="match status" value="1"/>
</dbReference>
<dbReference type="GO" id="GO:0022625">
    <property type="term" value="C:cytosolic large ribosomal subunit"/>
    <property type="evidence" value="ECO:0007669"/>
    <property type="project" value="TreeGrafter"/>
</dbReference>
<evidence type="ECO:0000313" key="6">
    <source>
        <dbReference type="EMBL" id="MDB7981629.1"/>
    </source>
</evidence>
<dbReference type="PANTHER" id="PTHR14413:SF16">
    <property type="entry name" value="LARGE RIBOSOMAL SUBUNIT PROTEIN BL17M"/>
    <property type="match status" value="1"/>
</dbReference>
<dbReference type="NCBIfam" id="TIGR00059">
    <property type="entry name" value="L17"/>
    <property type="match status" value="1"/>
</dbReference>
<reference evidence="6" key="4">
    <citation type="submission" date="2023-01" db="EMBL/GenBank/DDBJ databases">
        <title>Human gut microbiome strain richness.</title>
        <authorList>
            <person name="Chen-Liaw A."/>
        </authorList>
    </citation>
    <scope>NUCLEOTIDE SEQUENCE</scope>
    <source>
        <strain evidence="6">D8_m1001271B151109d0_201107</strain>
    </source>
</reference>
<keyword evidence="2 4" id="KW-0689">Ribosomal protein</keyword>
<dbReference type="InterPro" id="IPR036373">
    <property type="entry name" value="Ribosomal_bL17_sf"/>
</dbReference>
<dbReference type="Gene3D" id="3.90.1030.10">
    <property type="entry name" value="Ribosomal protein L17"/>
    <property type="match status" value="1"/>
</dbReference>
<evidence type="ECO:0000256" key="5">
    <source>
        <dbReference type="RuleBase" id="RU000660"/>
    </source>
</evidence>
<dbReference type="Pfam" id="PF01196">
    <property type="entry name" value="Ribosomal_L17"/>
    <property type="match status" value="1"/>
</dbReference>
<dbReference type="STRING" id="1123313.GCA_000420345_01955"/>
<reference evidence="9 14" key="2">
    <citation type="submission" date="2018-08" db="EMBL/GenBank/DDBJ databases">
        <title>A genome reference for cultivated species of the human gut microbiota.</title>
        <authorList>
            <person name="Zou Y."/>
            <person name="Xue W."/>
            <person name="Luo G."/>
        </authorList>
    </citation>
    <scope>NUCLEOTIDE SEQUENCE [LARGE SCALE GENOMIC DNA]</scope>
    <source>
        <strain evidence="9 14">TF08-11</strain>
    </source>
</reference>
<comment type="subunit">
    <text evidence="4">Part of the 50S ribosomal subunit. Contacts protein L32.</text>
</comment>
<dbReference type="InterPro" id="IPR047859">
    <property type="entry name" value="Ribosomal_bL17_CS"/>
</dbReference>
<keyword evidence="3 4" id="KW-0687">Ribonucleoprotein</keyword>
<dbReference type="Proteomes" id="UP000540014">
    <property type="component" value="Unassembled WGS sequence"/>
</dbReference>
<dbReference type="Proteomes" id="UP000260721">
    <property type="component" value="Unassembled WGS sequence"/>
</dbReference>
<reference evidence="11 13" key="1">
    <citation type="submission" date="2018-06" db="EMBL/GenBank/DDBJ databases">
        <authorList>
            <consortium name="Pathogen Informatics"/>
            <person name="Doyle S."/>
        </authorList>
    </citation>
    <scope>NUCLEOTIDE SEQUENCE [LARGE SCALE GENOMIC DNA]</scope>
    <source>
        <strain evidence="11 13">NCTC11087</strain>
    </source>
</reference>
<evidence type="ECO:0000313" key="14">
    <source>
        <dbReference type="Proteomes" id="UP000260721"/>
    </source>
</evidence>
<dbReference type="EMBL" id="JABAFR010000051">
    <property type="protein sequence ID" value="NME45527.1"/>
    <property type="molecule type" value="Genomic_DNA"/>
</dbReference>
<evidence type="ECO:0000313" key="9">
    <source>
        <dbReference type="EMBL" id="RGD76141.1"/>
    </source>
</evidence>
<dbReference type="EMBL" id="JABAFR010000035">
    <property type="protein sequence ID" value="NME45368.1"/>
    <property type="molecule type" value="Genomic_DNA"/>
</dbReference>
<reference evidence="7 15" key="3">
    <citation type="submission" date="2020-04" db="EMBL/GenBank/DDBJ databases">
        <authorList>
            <person name="Hitch T.C.A."/>
            <person name="Wylensek D."/>
            <person name="Clavel T."/>
        </authorList>
    </citation>
    <scope>NUCLEOTIDE SEQUENCE [LARGE SCALE GENOMIC DNA]</scope>
    <source>
        <strain evidence="7 15">BSM-383-APC-22F</strain>
    </source>
</reference>